<keyword evidence="5" id="KW-0325">Glycoprotein</keyword>
<dbReference type="InterPro" id="IPR036508">
    <property type="entry name" value="Chitin-bd_dom_sf"/>
</dbReference>
<dbReference type="Pfam" id="PF00059">
    <property type="entry name" value="Lectin_C"/>
    <property type="match status" value="1"/>
</dbReference>
<dbReference type="Gene3D" id="3.10.100.10">
    <property type="entry name" value="Mannose-Binding Protein A, subunit A"/>
    <property type="match status" value="1"/>
</dbReference>
<dbReference type="VEuPathDB" id="VectorBase:AMEM21_011992"/>
<dbReference type="PROSITE" id="PS50041">
    <property type="entry name" value="C_TYPE_LECTIN_2"/>
    <property type="match status" value="1"/>
</dbReference>
<keyword evidence="4" id="KW-1015">Disulfide bond</keyword>
<name>A0A182VLT2_ANOME</name>
<evidence type="ECO:0000256" key="5">
    <source>
        <dbReference type="ARBA" id="ARBA00023180"/>
    </source>
</evidence>
<dbReference type="Pfam" id="PF01607">
    <property type="entry name" value="CBM_14"/>
    <property type="match status" value="3"/>
</dbReference>
<dbReference type="GO" id="GO:0008061">
    <property type="term" value="F:chitin binding"/>
    <property type="evidence" value="ECO:0007669"/>
    <property type="project" value="UniProtKB-KW"/>
</dbReference>
<dbReference type="InterPro" id="IPR001304">
    <property type="entry name" value="C-type_lectin-like"/>
</dbReference>
<protein>
    <recommendedName>
        <fullName evidence="10">C-type lectin domain-containing protein</fullName>
    </recommendedName>
</protein>
<reference evidence="8" key="1">
    <citation type="submission" date="2020-05" db="UniProtKB">
        <authorList>
            <consortium name="EnsemblMetazoa"/>
        </authorList>
    </citation>
    <scope>IDENTIFICATION</scope>
    <source>
        <strain evidence="8">MAF</strain>
    </source>
</reference>
<dbReference type="InterPro" id="IPR016187">
    <property type="entry name" value="CTDL_fold"/>
</dbReference>
<evidence type="ECO:0000259" key="7">
    <source>
        <dbReference type="PROSITE" id="PS50940"/>
    </source>
</evidence>
<evidence type="ECO:0000256" key="1">
    <source>
        <dbReference type="ARBA" id="ARBA00022669"/>
    </source>
</evidence>
<sequence>MCLSGESAELPAPCAKGLASGQRQDQEDPCKTKSKVVGDVTYCDRYWECINNQPELYDCPNGLVFAGKHRGVTEGCDYPWRSNYCDGKQLANGPISTEHCDWLYGIFGHETSCTRYWTCWNGTATEQLCIGGLLYNENAHSCDWPENVDGCQKHPLCNEDANGNVPLGKSCNRYWQCQGGYPRLQRCPAMLVFDRRSLRCVVPPTEDCDVPTTPLPLEYEPEQQQQQQQQQGKQVYVAFLYPLNFFESWQECNIDGGYLASIESPAEQALVEKAMAKARNQTAVYYAGGTAIGRDGRWMWIGLNKEFEHRGYRNFYHDELNNISRGQSCLTVGNWDKPNRGKWDEQECTTKVDGYVCAFPVAGESAFVDARG</sequence>
<accession>A0A182VLT2</accession>
<evidence type="ECO:0000313" key="9">
    <source>
        <dbReference type="Proteomes" id="UP000075903"/>
    </source>
</evidence>
<dbReference type="PROSITE" id="PS50940">
    <property type="entry name" value="CHIT_BIND_II"/>
    <property type="match status" value="3"/>
</dbReference>
<evidence type="ECO:0000313" key="8">
    <source>
        <dbReference type="EnsemblMetazoa" id="AMEM017145-PA"/>
    </source>
</evidence>
<organism evidence="8 9">
    <name type="scientific">Anopheles merus</name>
    <name type="common">Mosquito</name>
    <dbReference type="NCBI Taxonomy" id="30066"/>
    <lineage>
        <taxon>Eukaryota</taxon>
        <taxon>Metazoa</taxon>
        <taxon>Ecdysozoa</taxon>
        <taxon>Arthropoda</taxon>
        <taxon>Hexapoda</taxon>
        <taxon>Insecta</taxon>
        <taxon>Pterygota</taxon>
        <taxon>Neoptera</taxon>
        <taxon>Endopterygota</taxon>
        <taxon>Diptera</taxon>
        <taxon>Nematocera</taxon>
        <taxon>Culicoidea</taxon>
        <taxon>Culicidae</taxon>
        <taxon>Anophelinae</taxon>
        <taxon>Anopheles</taxon>
    </lineage>
</organism>
<dbReference type="STRING" id="30066.A0A182VLT2"/>
<dbReference type="InterPro" id="IPR002557">
    <property type="entry name" value="Chitin-bd_dom"/>
</dbReference>
<dbReference type="SUPFAM" id="SSF56436">
    <property type="entry name" value="C-type lectin-like"/>
    <property type="match status" value="1"/>
</dbReference>
<keyword evidence="2" id="KW-0732">Signal</keyword>
<evidence type="ECO:0000259" key="6">
    <source>
        <dbReference type="PROSITE" id="PS50041"/>
    </source>
</evidence>
<dbReference type="Proteomes" id="UP000075903">
    <property type="component" value="Unassembled WGS sequence"/>
</dbReference>
<feature type="domain" description="Chitin-binding type-2" evidence="7">
    <location>
        <begin position="154"/>
        <end position="210"/>
    </location>
</feature>
<dbReference type="EnsemblMetazoa" id="AMEM017145-RA">
    <property type="protein sequence ID" value="AMEM017145-PA"/>
    <property type="gene ID" value="AMEM017145"/>
</dbReference>
<dbReference type="InterPro" id="IPR051940">
    <property type="entry name" value="Chitin_bind-dev_reg"/>
</dbReference>
<evidence type="ECO:0000256" key="2">
    <source>
        <dbReference type="ARBA" id="ARBA00022729"/>
    </source>
</evidence>
<keyword evidence="1" id="KW-0147">Chitin-binding</keyword>
<dbReference type="VEuPathDB" id="VectorBase:AMEM017145"/>
<dbReference type="VEuPathDB" id="VectorBase:AMEM21_015775"/>
<dbReference type="PANTHER" id="PTHR23301:SF108">
    <property type="entry name" value="OBSTRACTOR D"/>
    <property type="match status" value="1"/>
</dbReference>
<dbReference type="CDD" id="cd00037">
    <property type="entry name" value="CLECT"/>
    <property type="match status" value="1"/>
</dbReference>
<dbReference type="InterPro" id="IPR016186">
    <property type="entry name" value="C-type_lectin-like/link_sf"/>
</dbReference>
<feature type="domain" description="C-type lectin" evidence="6">
    <location>
        <begin position="231"/>
        <end position="351"/>
    </location>
</feature>
<proteinExistence type="predicted"/>
<keyword evidence="3" id="KW-0677">Repeat</keyword>
<dbReference type="SUPFAM" id="SSF57625">
    <property type="entry name" value="Invertebrate chitin-binding proteins"/>
    <property type="match status" value="3"/>
</dbReference>
<dbReference type="SMART" id="SM00034">
    <property type="entry name" value="CLECT"/>
    <property type="match status" value="1"/>
</dbReference>
<evidence type="ECO:0008006" key="10">
    <source>
        <dbReference type="Google" id="ProtNLM"/>
    </source>
</evidence>
<evidence type="ECO:0000256" key="3">
    <source>
        <dbReference type="ARBA" id="ARBA00022737"/>
    </source>
</evidence>
<evidence type="ECO:0000256" key="4">
    <source>
        <dbReference type="ARBA" id="ARBA00023157"/>
    </source>
</evidence>
<keyword evidence="9" id="KW-1185">Reference proteome</keyword>
<feature type="domain" description="Chitin-binding type-2" evidence="7">
    <location>
        <begin position="27"/>
        <end position="87"/>
    </location>
</feature>
<dbReference type="AlphaFoldDB" id="A0A182VLT2"/>
<dbReference type="SMART" id="SM00494">
    <property type="entry name" value="ChtBD2"/>
    <property type="match status" value="3"/>
</dbReference>
<dbReference type="Gene3D" id="2.170.140.10">
    <property type="entry name" value="Chitin binding domain"/>
    <property type="match status" value="3"/>
</dbReference>
<dbReference type="GO" id="GO:0005576">
    <property type="term" value="C:extracellular region"/>
    <property type="evidence" value="ECO:0007669"/>
    <property type="project" value="InterPro"/>
</dbReference>
<dbReference type="PANTHER" id="PTHR23301">
    <property type="entry name" value="CHITIN BINDING PERITROPHIN-A"/>
    <property type="match status" value="1"/>
</dbReference>
<feature type="domain" description="Chitin-binding type-2" evidence="7">
    <location>
        <begin position="97"/>
        <end position="153"/>
    </location>
</feature>